<dbReference type="SUPFAM" id="SSF53448">
    <property type="entry name" value="Nucleotide-diphospho-sugar transferases"/>
    <property type="match status" value="1"/>
</dbReference>
<gene>
    <name evidence="17" type="ORF">PVK06_006906</name>
</gene>
<keyword evidence="5" id="KW-0808">Transferase</keyword>
<dbReference type="InterPro" id="IPR004139">
    <property type="entry name" value="Glyco_trans_13"/>
</dbReference>
<keyword evidence="11" id="KW-0472">Membrane</keyword>
<comment type="function">
    <text evidence="16">Initiates complex N-linked carbohydrate formation. Essential for the conversion of high-mannose to hybrid and complex N-glycans.</text>
</comment>
<dbReference type="Pfam" id="PF03071">
    <property type="entry name" value="GNT-I"/>
    <property type="match status" value="3"/>
</dbReference>
<keyword evidence="9" id="KW-1133">Transmembrane helix</keyword>
<keyword evidence="10 16" id="KW-0333">Golgi apparatus</keyword>
<keyword evidence="4 16" id="KW-0328">Glycosyltransferase</keyword>
<organism evidence="17 18">
    <name type="scientific">Gossypium arboreum</name>
    <name type="common">Tree cotton</name>
    <name type="synonym">Gossypium nanking</name>
    <dbReference type="NCBI Taxonomy" id="29729"/>
    <lineage>
        <taxon>Eukaryota</taxon>
        <taxon>Viridiplantae</taxon>
        <taxon>Streptophyta</taxon>
        <taxon>Embryophyta</taxon>
        <taxon>Tracheophyta</taxon>
        <taxon>Spermatophyta</taxon>
        <taxon>Magnoliopsida</taxon>
        <taxon>eudicotyledons</taxon>
        <taxon>Gunneridae</taxon>
        <taxon>Pentapetalae</taxon>
        <taxon>rosids</taxon>
        <taxon>malvids</taxon>
        <taxon>Malvales</taxon>
        <taxon>Malvaceae</taxon>
        <taxon>Malvoideae</taxon>
        <taxon>Gossypium</taxon>
    </lineage>
</organism>
<dbReference type="EC" id="2.4.1.101" evidence="13 16"/>
<evidence type="ECO:0000256" key="8">
    <source>
        <dbReference type="ARBA" id="ARBA00022968"/>
    </source>
</evidence>
<protein>
    <recommendedName>
        <fullName evidence="13 16">Alpha-1,3-mannosyl-glycoprotein 2-beta-N-acetylglucosaminyltransferase</fullName>
        <shortName evidence="16">GNT-I</shortName>
        <shortName evidence="16">GlcNAc-T I</shortName>
        <ecNumber evidence="13 16">2.4.1.101</ecNumber>
    </recommendedName>
    <alternativeName>
        <fullName evidence="14 16">N-glycosyl-oligosaccharide-glycoprotein N-acetylglucosaminyltransferase I</fullName>
    </alternativeName>
</protein>
<comment type="caution">
    <text evidence="17">The sequence shown here is derived from an EMBL/GenBank/DDBJ whole genome shotgun (WGS) entry which is preliminary data.</text>
</comment>
<evidence type="ECO:0000256" key="9">
    <source>
        <dbReference type="ARBA" id="ARBA00022989"/>
    </source>
</evidence>
<evidence type="ECO:0000313" key="18">
    <source>
        <dbReference type="Proteomes" id="UP001358586"/>
    </source>
</evidence>
<keyword evidence="7 16" id="KW-0479">Metal-binding</keyword>
<dbReference type="InterPro" id="IPR052261">
    <property type="entry name" value="Glycosyltransferase_13"/>
</dbReference>
<evidence type="ECO:0000256" key="11">
    <source>
        <dbReference type="ARBA" id="ARBA00023136"/>
    </source>
</evidence>
<comment type="similarity">
    <text evidence="3 16">Belongs to the glycosyltransferase 13 family.</text>
</comment>
<proteinExistence type="inferred from homology"/>
<evidence type="ECO:0000256" key="1">
    <source>
        <dbReference type="ARBA" id="ARBA00004323"/>
    </source>
</evidence>
<dbReference type="PANTHER" id="PTHR10468:SF0">
    <property type="entry name" value="ALPHA-1,3-MANNOSYL-GLYCOPROTEIN 2-BETA-N-ACETYLGLUCOSAMINYLTRANSFERASE"/>
    <property type="match status" value="1"/>
</dbReference>
<dbReference type="Proteomes" id="UP001358586">
    <property type="component" value="Chromosome 3"/>
</dbReference>
<keyword evidence="12 16" id="KW-0464">Manganese</keyword>
<evidence type="ECO:0000313" key="17">
    <source>
        <dbReference type="EMBL" id="KAK5838179.1"/>
    </source>
</evidence>
<evidence type="ECO:0000256" key="4">
    <source>
        <dbReference type="ARBA" id="ARBA00022676"/>
    </source>
</evidence>
<comment type="subcellular location">
    <subcellularLocation>
        <location evidence="1 16">Golgi apparatus membrane</location>
        <topology evidence="1 16">Single-pass type II membrane protein</topology>
    </subcellularLocation>
</comment>
<reference evidence="17 18" key="1">
    <citation type="submission" date="2023-03" db="EMBL/GenBank/DDBJ databases">
        <title>WGS of Gossypium arboreum.</title>
        <authorList>
            <person name="Yu D."/>
        </authorList>
    </citation>
    <scope>NUCLEOTIDE SEQUENCE [LARGE SCALE GENOMIC DNA]</scope>
    <source>
        <tissue evidence="17">Leaf</tissue>
    </source>
</reference>
<dbReference type="PANTHER" id="PTHR10468">
    <property type="entry name" value="PROTEIN O-LINKED-MANNOSE BETA-1,2-N-ACETYLGLUCOSAMINYLTRANSFERASE 1/ALPHA-1,3-MANNOSYL-GLYCOPROTEIN 2-BETA-N-ACETYLGLUCOSAMINYLTRANSFERASE"/>
    <property type="match status" value="1"/>
</dbReference>
<evidence type="ECO:0000256" key="6">
    <source>
        <dbReference type="ARBA" id="ARBA00022692"/>
    </source>
</evidence>
<comment type="catalytic activity">
    <reaction evidence="15 16">
        <text>N(4)-(alpha-D-Man-(1-&gt;3)-[alpha-D-Man-(1-&gt;3)-[alpha-D-Man-(1-&gt;6)]-alpha-D-Man-(1-&gt;6)]-beta-D-Man-(1-&gt;4)-beta-D-GlcNAc-(1-&gt;4)-beta-D-GlcNAc)-L-asparaginyl-[protein] (N-glucan mannose isomer 5A1,2) + UDP-N-acetyl-alpha-D-glucosamine = N(4)-{beta-D-GlcNAc-(1-&gt;2)-alpha-D-Man-(1-&gt;3)-[alpha-D-Man-(1-&gt;3)-[alpha-D-Man-(1-&gt;6)]-alpha-D-Man-(1-&gt;6)]-beta-D-Man-(1-&gt;4)-beta-D-GlcNAc-(1-&gt;4)-beta-D-GlcNAc}-L-asparaginyl-[protein] + UDP + H(+)</text>
        <dbReference type="Rhea" id="RHEA:11456"/>
        <dbReference type="Rhea" id="RHEA-COMP:14367"/>
        <dbReference type="Rhea" id="RHEA-COMP:14368"/>
        <dbReference type="ChEBI" id="CHEBI:15378"/>
        <dbReference type="ChEBI" id="CHEBI:57705"/>
        <dbReference type="ChEBI" id="CHEBI:58223"/>
        <dbReference type="ChEBI" id="CHEBI:59087"/>
        <dbReference type="ChEBI" id="CHEBI:60625"/>
        <dbReference type="EC" id="2.4.1.101"/>
    </reaction>
</comment>
<name>A0ABR0QFV3_GOSAR</name>
<evidence type="ECO:0000256" key="16">
    <source>
        <dbReference type="RuleBase" id="RU368119"/>
    </source>
</evidence>
<accession>A0ABR0QFV3</accession>
<evidence type="ECO:0000256" key="10">
    <source>
        <dbReference type="ARBA" id="ARBA00023034"/>
    </source>
</evidence>
<dbReference type="InterPro" id="IPR029044">
    <property type="entry name" value="Nucleotide-diphossugar_trans"/>
</dbReference>
<evidence type="ECO:0000256" key="12">
    <source>
        <dbReference type="ARBA" id="ARBA00023211"/>
    </source>
</evidence>
<keyword evidence="18" id="KW-1185">Reference proteome</keyword>
<dbReference type="Gene3D" id="3.10.180.20">
    <property type="entry name" value="N-Acetylglucosaminyltransferase I, Domain 2"/>
    <property type="match status" value="1"/>
</dbReference>
<keyword evidence="8 16" id="KW-0735">Signal-anchor</keyword>
<evidence type="ECO:0000256" key="7">
    <source>
        <dbReference type="ARBA" id="ARBA00022723"/>
    </source>
</evidence>
<sequence>MHLTAQIFFPGLGWMLTRYTWDELSPKWPKAYPSWFRKLPSNLCIAPMQIYNLTYWDDWLRLEENHKGRQLLRPKVCITYNFGQNGSSMGQFFQQYVEPIKMNDAEVNWKSQDLSYLMEERSDKYKKYFADILKKAKPIHETDDDGVPRTAYKGVVVFRYPPPRREFLVGPDSLQQLGIEGA</sequence>
<evidence type="ECO:0000256" key="3">
    <source>
        <dbReference type="ARBA" id="ARBA00006492"/>
    </source>
</evidence>
<dbReference type="Gene3D" id="3.90.550.10">
    <property type="entry name" value="Spore Coat Polysaccharide Biosynthesis Protein SpsA, Chain A"/>
    <property type="match status" value="1"/>
</dbReference>
<evidence type="ECO:0000256" key="2">
    <source>
        <dbReference type="ARBA" id="ARBA00004922"/>
    </source>
</evidence>
<evidence type="ECO:0000256" key="14">
    <source>
        <dbReference type="ARBA" id="ARBA00041712"/>
    </source>
</evidence>
<comment type="pathway">
    <text evidence="2 16">Protein modification; protein glycosylation.</text>
</comment>
<evidence type="ECO:0000256" key="13">
    <source>
        <dbReference type="ARBA" id="ARBA00038949"/>
    </source>
</evidence>
<comment type="cofactor">
    <cofactor evidence="16">
        <name>Mn(2+)</name>
        <dbReference type="ChEBI" id="CHEBI:29035"/>
    </cofactor>
    <text evidence="16">The cofactor is mostly bound to the substrate.</text>
</comment>
<evidence type="ECO:0000256" key="15">
    <source>
        <dbReference type="ARBA" id="ARBA00049421"/>
    </source>
</evidence>
<evidence type="ECO:0000256" key="5">
    <source>
        <dbReference type="ARBA" id="ARBA00022679"/>
    </source>
</evidence>
<dbReference type="EMBL" id="JARKNE010000003">
    <property type="protein sequence ID" value="KAK5838179.1"/>
    <property type="molecule type" value="Genomic_DNA"/>
</dbReference>
<keyword evidence="6" id="KW-0812">Transmembrane</keyword>